<dbReference type="InParanoid" id="E8QY66"/>
<feature type="compositionally biased region" description="Low complexity" evidence="1">
    <location>
        <begin position="167"/>
        <end position="179"/>
    </location>
</feature>
<dbReference type="Proteomes" id="UP000008631">
    <property type="component" value="Chromosome"/>
</dbReference>
<dbReference type="EMBL" id="CP002353">
    <property type="protein sequence ID" value="ADV62056.1"/>
    <property type="molecule type" value="Genomic_DNA"/>
</dbReference>
<dbReference type="HOGENOM" id="CLU_1003904_0_0_0"/>
<evidence type="ECO:0000313" key="4">
    <source>
        <dbReference type="Proteomes" id="UP000008631"/>
    </source>
</evidence>
<feature type="domain" description="FHA" evidence="2">
    <location>
        <begin position="24"/>
        <end position="73"/>
    </location>
</feature>
<keyword evidence="4" id="KW-1185">Reference proteome</keyword>
<dbReference type="STRING" id="575540.Isop_1471"/>
<dbReference type="KEGG" id="ipa:Isop_1471"/>
<dbReference type="PANTHER" id="PTHR23308">
    <property type="entry name" value="NUCLEAR INHIBITOR OF PROTEIN PHOSPHATASE-1"/>
    <property type="match status" value="1"/>
</dbReference>
<protein>
    <submittedName>
        <fullName evidence="3">FHA domain containing protein</fullName>
    </submittedName>
</protein>
<sequence length="277" mass="28391">MSFKLIMIKGPGAPRPLPIREDVTFIGRREDCQIRIVSSEVSRQHCQLIVKGGHLYVIDLKSSNGTFVNGLRIQAPTMLSPGDTLVIGPLVFQVAVMADTSTSAAPAASPAKAGPGDTAPGMAAPVPSPAAPAPVPVSAVSPESAPASAKSAEDDAFDMLFDDTPAEKTPAQAAPAPTTSRPSKLIPEPAAAPTPPAAAKSADEDEFVLDLGLGEINDTARTTTLPEQRPASPRASNEASPAAQPPPPPTPAEPESSGTDVDDAVADFLSGLKIDDK</sequence>
<evidence type="ECO:0000256" key="1">
    <source>
        <dbReference type="SAM" id="MobiDB-lite"/>
    </source>
</evidence>
<reference key="1">
    <citation type="submission" date="2010-11" db="EMBL/GenBank/DDBJ databases">
        <title>The complete sequence of chromosome of Isophaera pallida ATCC 43644.</title>
        <authorList>
            <consortium name="US DOE Joint Genome Institute (JGI-PGF)"/>
            <person name="Lucas S."/>
            <person name="Copeland A."/>
            <person name="Lapidus A."/>
            <person name="Bruce D."/>
            <person name="Goodwin L."/>
            <person name="Pitluck S."/>
            <person name="Kyrpides N."/>
            <person name="Mavromatis K."/>
            <person name="Pagani I."/>
            <person name="Ivanova N."/>
            <person name="Saunders E."/>
            <person name="Brettin T."/>
            <person name="Detter J.C."/>
            <person name="Han C."/>
            <person name="Tapia R."/>
            <person name="Land M."/>
            <person name="Hauser L."/>
            <person name="Markowitz V."/>
            <person name="Cheng J.-F."/>
            <person name="Hugenholtz P."/>
            <person name="Woyke T."/>
            <person name="Wu D."/>
            <person name="Eisen J.A."/>
        </authorList>
    </citation>
    <scope>NUCLEOTIDE SEQUENCE</scope>
    <source>
        <strain>ATCC 43644</strain>
    </source>
</reference>
<dbReference type="eggNOG" id="COG1716">
    <property type="taxonomic scope" value="Bacteria"/>
</dbReference>
<feature type="region of interest" description="Disordered" evidence="1">
    <location>
        <begin position="167"/>
        <end position="264"/>
    </location>
</feature>
<gene>
    <name evidence="3" type="ordered locus">Isop_1471</name>
</gene>
<dbReference type="AlphaFoldDB" id="E8QY66"/>
<dbReference type="SMART" id="SM00240">
    <property type="entry name" value="FHA"/>
    <property type="match status" value="1"/>
</dbReference>
<accession>E8QY66</accession>
<feature type="compositionally biased region" description="Pro residues" evidence="1">
    <location>
        <begin position="243"/>
        <end position="252"/>
    </location>
</feature>
<organism evidence="3 4">
    <name type="scientific">Isosphaera pallida (strain ATCC 43644 / DSM 9630 / IS1B)</name>
    <dbReference type="NCBI Taxonomy" id="575540"/>
    <lineage>
        <taxon>Bacteria</taxon>
        <taxon>Pseudomonadati</taxon>
        <taxon>Planctomycetota</taxon>
        <taxon>Planctomycetia</taxon>
        <taxon>Isosphaerales</taxon>
        <taxon>Isosphaeraceae</taxon>
        <taxon>Isosphaera</taxon>
    </lineage>
</organism>
<evidence type="ECO:0000259" key="2">
    <source>
        <dbReference type="PROSITE" id="PS50006"/>
    </source>
</evidence>
<reference evidence="3 4" key="2">
    <citation type="journal article" date="2011" name="Stand. Genomic Sci.">
        <title>Complete genome sequence of Isosphaera pallida type strain (IS1B).</title>
        <authorList>
            <consortium name="US DOE Joint Genome Institute (JGI-PGF)"/>
            <person name="Goker M."/>
            <person name="Cleland D."/>
            <person name="Saunders E."/>
            <person name="Lapidus A."/>
            <person name="Nolan M."/>
            <person name="Lucas S."/>
            <person name="Hammon N."/>
            <person name="Deshpande S."/>
            <person name="Cheng J.F."/>
            <person name="Tapia R."/>
            <person name="Han C."/>
            <person name="Goodwin L."/>
            <person name="Pitluck S."/>
            <person name="Liolios K."/>
            <person name="Pagani I."/>
            <person name="Ivanova N."/>
            <person name="Mavromatis K."/>
            <person name="Pati A."/>
            <person name="Chen A."/>
            <person name="Palaniappan K."/>
            <person name="Land M."/>
            <person name="Hauser L."/>
            <person name="Chang Y.J."/>
            <person name="Jeffries C.D."/>
            <person name="Detter J.C."/>
            <person name="Beck B."/>
            <person name="Woyke T."/>
            <person name="Bristow J."/>
            <person name="Eisen J.A."/>
            <person name="Markowitz V."/>
            <person name="Hugenholtz P."/>
            <person name="Kyrpides N.C."/>
            <person name="Klenk H.P."/>
        </authorList>
    </citation>
    <scope>NUCLEOTIDE SEQUENCE [LARGE SCALE GENOMIC DNA]</scope>
    <source>
        <strain evidence="4">ATCC 43644 / DSM 9630 / IS1B</strain>
    </source>
</reference>
<name>E8QY66_ISOPI</name>
<feature type="compositionally biased region" description="Low complexity" evidence="1">
    <location>
        <begin position="104"/>
        <end position="117"/>
    </location>
</feature>
<proteinExistence type="predicted"/>
<dbReference type="SUPFAM" id="SSF49879">
    <property type="entry name" value="SMAD/FHA domain"/>
    <property type="match status" value="1"/>
</dbReference>
<dbReference type="Gene3D" id="2.60.200.20">
    <property type="match status" value="1"/>
</dbReference>
<feature type="compositionally biased region" description="Low complexity" evidence="1">
    <location>
        <begin position="136"/>
        <end position="150"/>
    </location>
</feature>
<dbReference type="InterPro" id="IPR008984">
    <property type="entry name" value="SMAD_FHA_dom_sf"/>
</dbReference>
<dbReference type="OrthoDB" id="249606at2"/>
<dbReference type="InterPro" id="IPR000253">
    <property type="entry name" value="FHA_dom"/>
</dbReference>
<dbReference type="InterPro" id="IPR050923">
    <property type="entry name" value="Cell_Proc_Reg/RNA_Proc"/>
</dbReference>
<dbReference type="CDD" id="cd00060">
    <property type="entry name" value="FHA"/>
    <property type="match status" value="1"/>
</dbReference>
<feature type="compositionally biased region" description="Pro residues" evidence="1">
    <location>
        <begin position="126"/>
        <end position="135"/>
    </location>
</feature>
<evidence type="ECO:0000313" key="3">
    <source>
        <dbReference type="EMBL" id="ADV62056.1"/>
    </source>
</evidence>
<feature type="region of interest" description="Disordered" evidence="1">
    <location>
        <begin position="104"/>
        <end position="152"/>
    </location>
</feature>
<dbReference type="Pfam" id="PF00498">
    <property type="entry name" value="FHA"/>
    <property type="match status" value="1"/>
</dbReference>
<dbReference type="PROSITE" id="PS50006">
    <property type="entry name" value="FHA_DOMAIN"/>
    <property type="match status" value="1"/>
</dbReference>
<dbReference type="RefSeq" id="WP_013564344.1">
    <property type="nucleotide sequence ID" value="NC_014962.1"/>
</dbReference>